<evidence type="ECO:0000313" key="1">
    <source>
        <dbReference type="EMBL" id="KRN29675.1"/>
    </source>
</evidence>
<organism evidence="2 3">
    <name type="scientific">Lactobacillus selangorensis</name>
    <dbReference type="NCBI Taxonomy" id="81857"/>
    <lineage>
        <taxon>Bacteria</taxon>
        <taxon>Bacillati</taxon>
        <taxon>Bacillota</taxon>
        <taxon>Bacilli</taxon>
        <taxon>Lactobacillales</taxon>
        <taxon>Lactobacillaceae</taxon>
        <taxon>Lactobacillus</taxon>
    </lineage>
</organism>
<dbReference type="Proteomes" id="UP000051645">
    <property type="component" value="Unassembled WGS sequence"/>
</dbReference>
<accession>A0A0R2GAI6</accession>
<dbReference type="Proteomes" id="UP000051751">
    <property type="component" value="Unassembled WGS sequence"/>
</dbReference>
<comment type="caution">
    <text evidence="2">The sequence shown here is derived from an EMBL/GenBank/DDBJ whole genome shotgun (WGS) entry which is preliminary data.</text>
</comment>
<gene>
    <name evidence="1" type="ORF">IV38_GL000562</name>
    <name evidence="2" type="ORF">IV40_GL000106</name>
</gene>
<sequence>METHLTGIEARAVAKPFMISRTDLKTGRHTFQTTRFALVYADENDQVMSLQKADLALGQLVHVVGKTADGLVIKKFEPHQ</sequence>
<dbReference type="EMBL" id="JQAT01000001">
    <property type="protein sequence ID" value="KRN29675.1"/>
    <property type="molecule type" value="Genomic_DNA"/>
</dbReference>
<dbReference type="AlphaFoldDB" id="A0A0R2GAI6"/>
<keyword evidence="3" id="KW-1185">Reference proteome</keyword>
<evidence type="ECO:0000313" key="2">
    <source>
        <dbReference type="EMBL" id="KRN33796.1"/>
    </source>
</evidence>
<evidence type="ECO:0000313" key="3">
    <source>
        <dbReference type="Proteomes" id="UP000051645"/>
    </source>
</evidence>
<protein>
    <submittedName>
        <fullName evidence="2">Uncharacterized protein</fullName>
    </submittedName>
</protein>
<dbReference type="PATRIC" id="fig|81857.3.peg.567"/>
<reference evidence="3 4" key="1">
    <citation type="journal article" date="2015" name="Genome Announc.">
        <title>Expanding the biotechnology potential of lactobacilli through comparative genomics of 213 strains and associated genera.</title>
        <authorList>
            <person name="Sun Z."/>
            <person name="Harris H.M."/>
            <person name="McCann A."/>
            <person name="Guo C."/>
            <person name="Argimon S."/>
            <person name="Zhang W."/>
            <person name="Yang X."/>
            <person name="Jeffery I.B."/>
            <person name="Cooney J.C."/>
            <person name="Kagawa T.F."/>
            <person name="Liu W."/>
            <person name="Song Y."/>
            <person name="Salvetti E."/>
            <person name="Wrobel A."/>
            <person name="Rasinkangas P."/>
            <person name="Parkhill J."/>
            <person name="Rea M.C."/>
            <person name="O'Sullivan O."/>
            <person name="Ritari J."/>
            <person name="Douillard F.P."/>
            <person name="Paul Ross R."/>
            <person name="Yang R."/>
            <person name="Briner A.E."/>
            <person name="Felis G.E."/>
            <person name="de Vos W.M."/>
            <person name="Barrangou R."/>
            <person name="Klaenhammer T.R."/>
            <person name="Caufield P.W."/>
            <person name="Cui Y."/>
            <person name="Zhang H."/>
            <person name="O'Toole P.W."/>
        </authorList>
    </citation>
    <scope>NUCLEOTIDE SEQUENCE [LARGE SCALE GENOMIC DNA]</scope>
    <source>
        <strain evidence="1 4">ATCC BAA-66</strain>
        <strain evidence="2 3">DSM 13344</strain>
    </source>
</reference>
<proteinExistence type="predicted"/>
<name>A0A0R2GAI6_9LACO</name>
<dbReference type="STRING" id="81857.IV38_GL000562"/>
<evidence type="ECO:0000313" key="4">
    <source>
        <dbReference type="Proteomes" id="UP000051751"/>
    </source>
</evidence>
<dbReference type="EMBL" id="JQAZ01000001">
    <property type="protein sequence ID" value="KRN33796.1"/>
    <property type="molecule type" value="Genomic_DNA"/>
</dbReference>
<dbReference type="RefSeq" id="WP_057768327.1">
    <property type="nucleotide sequence ID" value="NZ_JQAT01000001.1"/>
</dbReference>